<keyword evidence="2" id="KW-1185">Reference proteome</keyword>
<dbReference type="GeneID" id="34582326"/>
<dbReference type="STRING" id="1835702.A0A1F5L206"/>
<accession>A0A1F5L206</accession>
<sequence length="87" mass="9764">MIPDFFVSVAQLPRTVSGKTDKLQLSKAIQEIPPLELRAYFAAQRNKKRLETETAEMEISSHDVLRHPTIAEWAAIVDAQQADAFPS</sequence>
<comment type="caution">
    <text evidence="1">The sequence shown here is derived from an EMBL/GenBank/DDBJ whole genome shotgun (WGS) entry which is preliminary data.</text>
</comment>
<proteinExistence type="predicted"/>
<dbReference type="EMBL" id="LXJU01000066">
    <property type="protein sequence ID" value="OGE47086.1"/>
    <property type="molecule type" value="Genomic_DNA"/>
</dbReference>
<dbReference type="AlphaFoldDB" id="A0A1F5L206"/>
<gene>
    <name evidence="1" type="ORF">PENARI_c066G08282</name>
</gene>
<dbReference type="Gene3D" id="3.30.300.30">
    <property type="match status" value="1"/>
</dbReference>
<reference evidence="1 2" key="1">
    <citation type="journal article" date="2016" name="Sci. Rep.">
        <title>Penicillium arizonense, a new, genome sequenced fungal species, reveals a high chemical diversity in secreted metabolites.</title>
        <authorList>
            <person name="Grijseels S."/>
            <person name="Nielsen J.C."/>
            <person name="Randelovic M."/>
            <person name="Nielsen J."/>
            <person name="Nielsen K.F."/>
            <person name="Workman M."/>
            <person name="Frisvad J.C."/>
        </authorList>
    </citation>
    <scope>NUCLEOTIDE SEQUENCE [LARGE SCALE GENOMIC DNA]</scope>
    <source>
        <strain evidence="1 2">CBS 141311</strain>
    </source>
</reference>
<evidence type="ECO:0000313" key="2">
    <source>
        <dbReference type="Proteomes" id="UP000177622"/>
    </source>
</evidence>
<dbReference type="InterPro" id="IPR045851">
    <property type="entry name" value="AMP-bd_C_sf"/>
</dbReference>
<evidence type="ECO:0000313" key="1">
    <source>
        <dbReference type="EMBL" id="OGE47086.1"/>
    </source>
</evidence>
<dbReference type="RefSeq" id="XP_022482552.1">
    <property type="nucleotide sequence ID" value="XM_022637592.1"/>
</dbReference>
<organism evidence="1 2">
    <name type="scientific">Penicillium arizonense</name>
    <dbReference type="NCBI Taxonomy" id="1835702"/>
    <lineage>
        <taxon>Eukaryota</taxon>
        <taxon>Fungi</taxon>
        <taxon>Dikarya</taxon>
        <taxon>Ascomycota</taxon>
        <taxon>Pezizomycotina</taxon>
        <taxon>Eurotiomycetes</taxon>
        <taxon>Eurotiomycetidae</taxon>
        <taxon>Eurotiales</taxon>
        <taxon>Aspergillaceae</taxon>
        <taxon>Penicillium</taxon>
    </lineage>
</organism>
<name>A0A1F5L206_PENAI</name>
<evidence type="ECO:0008006" key="3">
    <source>
        <dbReference type="Google" id="ProtNLM"/>
    </source>
</evidence>
<dbReference type="SUPFAM" id="SSF56801">
    <property type="entry name" value="Acetyl-CoA synthetase-like"/>
    <property type="match status" value="1"/>
</dbReference>
<protein>
    <recommendedName>
        <fullName evidence="3">AMP-binding enzyme C-terminal domain-containing protein</fullName>
    </recommendedName>
</protein>
<dbReference type="Proteomes" id="UP000177622">
    <property type="component" value="Unassembled WGS sequence"/>
</dbReference>